<gene>
    <name evidence="1" type="ORF">PsYK624_095670</name>
</gene>
<organism evidence="1 2">
    <name type="scientific">Phanerochaete sordida</name>
    <dbReference type="NCBI Taxonomy" id="48140"/>
    <lineage>
        <taxon>Eukaryota</taxon>
        <taxon>Fungi</taxon>
        <taxon>Dikarya</taxon>
        <taxon>Basidiomycota</taxon>
        <taxon>Agaricomycotina</taxon>
        <taxon>Agaricomycetes</taxon>
        <taxon>Polyporales</taxon>
        <taxon>Phanerochaetaceae</taxon>
        <taxon>Phanerochaete</taxon>
    </lineage>
</organism>
<dbReference type="EMBL" id="BPQB01000032">
    <property type="protein sequence ID" value="GJE93408.1"/>
    <property type="molecule type" value="Genomic_DNA"/>
</dbReference>
<dbReference type="AlphaFoldDB" id="A0A9P3GC61"/>
<reference evidence="1 2" key="1">
    <citation type="submission" date="2021-08" db="EMBL/GenBank/DDBJ databases">
        <title>Draft Genome Sequence of Phanerochaete sordida strain YK-624.</title>
        <authorList>
            <person name="Mori T."/>
            <person name="Dohra H."/>
            <person name="Suzuki T."/>
            <person name="Kawagishi H."/>
            <person name="Hirai H."/>
        </authorList>
    </citation>
    <scope>NUCLEOTIDE SEQUENCE [LARGE SCALE GENOMIC DNA]</scope>
    <source>
        <strain evidence="1 2">YK-624</strain>
    </source>
</reference>
<evidence type="ECO:0000313" key="2">
    <source>
        <dbReference type="Proteomes" id="UP000703269"/>
    </source>
</evidence>
<keyword evidence="2" id="KW-1185">Reference proteome</keyword>
<name>A0A9P3GC61_9APHY</name>
<evidence type="ECO:0000313" key="1">
    <source>
        <dbReference type="EMBL" id="GJE93408.1"/>
    </source>
</evidence>
<dbReference type="Proteomes" id="UP000703269">
    <property type="component" value="Unassembled WGS sequence"/>
</dbReference>
<proteinExistence type="predicted"/>
<accession>A0A9P3GC61</accession>
<protein>
    <submittedName>
        <fullName evidence="1">Uncharacterized protein</fullName>
    </submittedName>
</protein>
<comment type="caution">
    <text evidence="1">The sequence shown here is derived from an EMBL/GenBank/DDBJ whole genome shotgun (WGS) entry which is preliminary data.</text>
</comment>
<sequence length="105" mass="11161">MAVGKSNYDMFYGGIQPGASLIWSGFLMANDCKLIAQNGGTQAQDQMCRGGWNPKVANIECDSNGNPTGAVDTQGQHWHCSPTNDGSCNRVLEGSFNVLACCDRG</sequence>